<sequence length="195" mass="22929">MTDLHWKGIRELAETDTRERIQIKEEYNTHRTKVWVRVSGHHSIPWVHPGAKKLASAAKTAWDSMALPFSQLFYLTTREDWRTIRTEGIKAGHSFIHLKQDIPDHYGLRSGTLFLASCGCHQRACGHKVRRVVLRSSYWRDLDYRRLQWLHRSTDISLLLLPFSGSTKLSVGHHEPWLRPRDPRKRKESRHLIPD</sequence>
<feature type="region of interest" description="Disordered" evidence="1">
    <location>
        <begin position="169"/>
        <end position="195"/>
    </location>
</feature>
<dbReference type="GeneID" id="85365879"/>
<proteinExistence type="predicted"/>
<dbReference type="RefSeq" id="XP_060330154.1">
    <property type="nucleotide sequence ID" value="XM_060482331.1"/>
</dbReference>
<organism evidence="2 3">
    <name type="scientific">Armillaria tabescens</name>
    <name type="common">Ringless honey mushroom</name>
    <name type="synonym">Agaricus tabescens</name>
    <dbReference type="NCBI Taxonomy" id="1929756"/>
    <lineage>
        <taxon>Eukaryota</taxon>
        <taxon>Fungi</taxon>
        <taxon>Dikarya</taxon>
        <taxon>Basidiomycota</taxon>
        <taxon>Agaricomycotina</taxon>
        <taxon>Agaricomycetes</taxon>
        <taxon>Agaricomycetidae</taxon>
        <taxon>Agaricales</taxon>
        <taxon>Marasmiineae</taxon>
        <taxon>Physalacriaceae</taxon>
        <taxon>Desarmillaria</taxon>
    </lineage>
</organism>
<evidence type="ECO:0000256" key="1">
    <source>
        <dbReference type="SAM" id="MobiDB-lite"/>
    </source>
</evidence>
<dbReference type="EMBL" id="JAUEPS010000020">
    <property type="protein sequence ID" value="KAK0457855.1"/>
    <property type="molecule type" value="Genomic_DNA"/>
</dbReference>
<evidence type="ECO:0000313" key="2">
    <source>
        <dbReference type="EMBL" id="KAK0457855.1"/>
    </source>
</evidence>
<feature type="compositionally biased region" description="Basic and acidic residues" evidence="1">
    <location>
        <begin position="172"/>
        <end position="181"/>
    </location>
</feature>
<dbReference type="AlphaFoldDB" id="A0AA39KB56"/>
<accession>A0AA39KB56</accession>
<keyword evidence="3" id="KW-1185">Reference proteome</keyword>
<protein>
    <submittedName>
        <fullName evidence="2">Uncharacterized protein</fullName>
    </submittedName>
</protein>
<comment type="caution">
    <text evidence="2">The sequence shown here is derived from an EMBL/GenBank/DDBJ whole genome shotgun (WGS) entry which is preliminary data.</text>
</comment>
<name>A0AA39KB56_ARMTA</name>
<evidence type="ECO:0000313" key="3">
    <source>
        <dbReference type="Proteomes" id="UP001175211"/>
    </source>
</evidence>
<dbReference type="Proteomes" id="UP001175211">
    <property type="component" value="Unassembled WGS sequence"/>
</dbReference>
<gene>
    <name evidence="2" type="ORF">EV420DRAFT_482861</name>
</gene>
<reference evidence="2" key="1">
    <citation type="submission" date="2023-06" db="EMBL/GenBank/DDBJ databases">
        <authorList>
            <consortium name="Lawrence Berkeley National Laboratory"/>
            <person name="Ahrendt S."/>
            <person name="Sahu N."/>
            <person name="Indic B."/>
            <person name="Wong-Bajracharya J."/>
            <person name="Merenyi Z."/>
            <person name="Ke H.-M."/>
            <person name="Monk M."/>
            <person name="Kocsube S."/>
            <person name="Drula E."/>
            <person name="Lipzen A."/>
            <person name="Balint B."/>
            <person name="Henrissat B."/>
            <person name="Andreopoulos B."/>
            <person name="Martin F.M."/>
            <person name="Harder C.B."/>
            <person name="Rigling D."/>
            <person name="Ford K.L."/>
            <person name="Foster G.D."/>
            <person name="Pangilinan J."/>
            <person name="Papanicolaou A."/>
            <person name="Barry K."/>
            <person name="LaButti K."/>
            <person name="Viragh M."/>
            <person name="Koriabine M."/>
            <person name="Yan M."/>
            <person name="Riley R."/>
            <person name="Champramary S."/>
            <person name="Plett K.L."/>
            <person name="Tsai I.J."/>
            <person name="Slot J."/>
            <person name="Sipos G."/>
            <person name="Plett J."/>
            <person name="Nagy L.G."/>
            <person name="Grigoriev I.V."/>
        </authorList>
    </citation>
    <scope>NUCLEOTIDE SEQUENCE</scope>
    <source>
        <strain evidence="2">CCBAS 213</strain>
    </source>
</reference>